<protein>
    <recommendedName>
        <fullName evidence="4">Integral membrane protein</fullName>
    </recommendedName>
</protein>
<feature type="transmembrane region" description="Helical" evidence="1">
    <location>
        <begin position="37"/>
        <end position="56"/>
    </location>
</feature>
<accession>K6VPE6</accession>
<reference evidence="2 3" key="1">
    <citation type="submission" date="2012-08" db="EMBL/GenBank/DDBJ databases">
        <title>Whole genome shotgun sequence of Austwickia chelonae NBRC 105200.</title>
        <authorList>
            <person name="Yoshida I."/>
            <person name="Hosoyama A."/>
            <person name="Tsuchikane K."/>
            <person name="Katsumata H."/>
            <person name="Ando Y."/>
            <person name="Ohji S."/>
            <person name="Hamada M."/>
            <person name="Tamura T."/>
            <person name="Yamazoe A."/>
            <person name="Yamazaki S."/>
            <person name="Fujita N."/>
        </authorList>
    </citation>
    <scope>NUCLEOTIDE SEQUENCE [LARGE SCALE GENOMIC DNA]</scope>
    <source>
        <strain evidence="2 3">NBRC 105200</strain>
    </source>
</reference>
<name>K6VPE6_9MICO</name>
<dbReference type="RefSeq" id="WP_006501997.1">
    <property type="nucleotide sequence ID" value="NZ_BAGZ01000005.1"/>
</dbReference>
<keyword evidence="1" id="KW-0472">Membrane</keyword>
<gene>
    <name evidence="2" type="ORF">AUCHE_05_01500</name>
</gene>
<evidence type="ECO:0000313" key="2">
    <source>
        <dbReference type="EMBL" id="GAB77245.1"/>
    </source>
</evidence>
<evidence type="ECO:0000256" key="1">
    <source>
        <dbReference type="SAM" id="Phobius"/>
    </source>
</evidence>
<keyword evidence="1" id="KW-0812">Transmembrane</keyword>
<feature type="transmembrane region" description="Helical" evidence="1">
    <location>
        <begin position="12"/>
        <end position="31"/>
    </location>
</feature>
<dbReference type="eggNOG" id="ENOG5031QQJ">
    <property type="taxonomic scope" value="Bacteria"/>
</dbReference>
<organism evidence="2 3">
    <name type="scientific">Austwickia chelonae NBRC 105200</name>
    <dbReference type="NCBI Taxonomy" id="1184607"/>
    <lineage>
        <taxon>Bacteria</taxon>
        <taxon>Bacillati</taxon>
        <taxon>Actinomycetota</taxon>
        <taxon>Actinomycetes</taxon>
        <taxon>Micrococcales</taxon>
        <taxon>Dermatophilaceae</taxon>
        <taxon>Austwickia</taxon>
    </lineage>
</organism>
<dbReference type="AlphaFoldDB" id="K6VPE6"/>
<dbReference type="STRING" id="100225.SAMN05421595_1062"/>
<keyword evidence="1" id="KW-1133">Transmembrane helix</keyword>
<proteinExistence type="predicted"/>
<dbReference type="NCBIfam" id="NF041681">
    <property type="entry name" value="HGxxPAAW"/>
    <property type="match status" value="1"/>
</dbReference>
<dbReference type="OrthoDB" id="9902382at2"/>
<sequence>MSGTVSHGNTPAAWVGTAFLLLGSAVVSVGVIVNLSWLWIIGAILCLVGVIAWVGMNRAGMNQDMF</sequence>
<keyword evidence="3" id="KW-1185">Reference proteome</keyword>
<evidence type="ECO:0008006" key="4">
    <source>
        <dbReference type="Google" id="ProtNLM"/>
    </source>
</evidence>
<dbReference type="EMBL" id="BAGZ01000005">
    <property type="protein sequence ID" value="GAB77245.1"/>
    <property type="molecule type" value="Genomic_DNA"/>
</dbReference>
<dbReference type="Proteomes" id="UP000008495">
    <property type="component" value="Unassembled WGS sequence"/>
</dbReference>
<evidence type="ECO:0000313" key="3">
    <source>
        <dbReference type="Proteomes" id="UP000008495"/>
    </source>
</evidence>
<comment type="caution">
    <text evidence="2">The sequence shown here is derived from an EMBL/GenBank/DDBJ whole genome shotgun (WGS) entry which is preliminary data.</text>
</comment>